<feature type="transmembrane region" description="Helical" evidence="1">
    <location>
        <begin position="85"/>
        <end position="102"/>
    </location>
</feature>
<gene>
    <name evidence="2" type="ORF">B446_32820</name>
</gene>
<feature type="transmembrane region" description="Helical" evidence="1">
    <location>
        <begin position="109"/>
        <end position="126"/>
    </location>
</feature>
<evidence type="ECO:0000256" key="1">
    <source>
        <dbReference type="SAM" id="Phobius"/>
    </source>
</evidence>
<dbReference type="AlphaFoldDB" id="S5V1C8"/>
<dbReference type="eggNOG" id="ENOG5032AG6">
    <property type="taxonomic scope" value="Bacteria"/>
</dbReference>
<keyword evidence="1" id="KW-0812">Transmembrane</keyword>
<dbReference type="Proteomes" id="UP000015423">
    <property type="component" value="Chromosome"/>
</dbReference>
<proteinExistence type="predicted"/>
<organism evidence="2 3">
    <name type="scientific">Streptomyces collinus (strain DSM 40733 / Tue 365)</name>
    <dbReference type="NCBI Taxonomy" id="1214242"/>
    <lineage>
        <taxon>Bacteria</taxon>
        <taxon>Bacillati</taxon>
        <taxon>Actinomycetota</taxon>
        <taxon>Actinomycetes</taxon>
        <taxon>Kitasatosporales</taxon>
        <taxon>Streptomycetaceae</taxon>
        <taxon>Streptomyces</taxon>
    </lineage>
</organism>
<keyword evidence="1" id="KW-0472">Membrane</keyword>
<evidence type="ECO:0000313" key="2">
    <source>
        <dbReference type="EMBL" id="AGS73368.1"/>
    </source>
</evidence>
<accession>S5V1C8</accession>
<reference evidence="3" key="1">
    <citation type="submission" date="2012-10" db="EMBL/GenBank/DDBJ databases">
        <title>The complete genome sequence of Streptomyces collinus Tu 365.</title>
        <authorList>
            <person name="Ruckert C."/>
            <person name="Szczepanowski R."/>
            <person name="Goesmann A."/>
            <person name="Pross E.K."/>
            <person name="Musiol E.M."/>
            <person name="Blin K."/>
            <person name="Wohlleben W."/>
            <person name="Puhler A."/>
            <person name="Weber T."/>
            <person name="Kalinowski J."/>
        </authorList>
    </citation>
    <scope>NUCLEOTIDE SEQUENCE [LARGE SCALE GENOMIC DNA]</scope>
    <source>
        <strain evidence="3">DSM 40733 / Tue 365</strain>
    </source>
</reference>
<dbReference type="KEGG" id="sci:B446_32820"/>
<dbReference type="PATRIC" id="fig|1214242.5.peg.6726"/>
<dbReference type="EMBL" id="CP006259">
    <property type="protein sequence ID" value="AGS73368.1"/>
    <property type="molecule type" value="Genomic_DNA"/>
</dbReference>
<evidence type="ECO:0000313" key="3">
    <source>
        <dbReference type="Proteomes" id="UP000015423"/>
    </source>
</evidence>
<reference evidence="2 3" key="2">
    <citation type="journal article" date="2013" name="J. Biotechnol.">
        <title>Complete genome sequence of the kirromycin producer Streptomyces collinus Tu 365 consisting of a linear chromosome and two linear plasmids.</title>
        <authorList>
            <person name="Ruckert C."/>
            <person name="Szczepanowski R."/>
            <person name="Albersmeier A."/>
            <person name="Goesmann A."/>
            <person name="Iftime D."/>
            <person name="Musiol E.M."/>
            <person name="Blin K."/>
            <person name="Wohlleben W."/>
            <person name="Puhler A."/>
            <person name="Kalinowski J."/>
            <person name="Weber T."/>
        </authorList>
    </citation>
    <scope>NUCLEOTIDE SEQUENCE [LARGE SCALE GENOMIC DNA]</scope>
    <source>
        <strain evidence="3">DSM 40733 / Tue 365</strain>
    </source>
</reference>
<protein>
    <submittedName>
        <fullName evidence="2">Uncharacterized protein</fullName>
    </submittedName>
</protein>
<keyword evidence="3" id="KW-1185">Reference proteome</keyword>
<dbReference type="HOGENOM" id="CLU_1969233_0_0_11"/>
<sequence>MLATGARGYLSWSGHRGDRACRPDGGLCLTWWNLTAVPLVLAVTLVVLTVVYRRLGIGPRLVIIPPTVLLAPVPLAVGAASGSSAVALTGAAWSGCLALAAWRRYRVPALTASAVILLAAMVVRYPS</sequence>
<feature type="transmembrane region" description="Helical" evidence="1">
    <location>
        <begin position="31"/>
        <end position="52"/>
    </location>
</feature>
<keyword evidence="1" id="KW-1133">Transmembrane helix</keyword>
<name>S5V1C8_STRC3</name>
<feature type="transmembrane region" description="Helical" evidence="1">
    <location>
        <begin position="61"/>
        <end position="79"/>
    </location>
</feature>